<feature type="binding site" evidence="14">
    <location>
        <position position="90"/>
    </location>
    <ligand>
        <name>Zn(2+)</name>
        <dbReference type="ChEBI" id="CHEBI:29105"/>
    </ligand>
</feature>
<dbReference type="UniPathway" id="UPA00214"/>
<evidence type="ECO:0000256" key="2">
    <source>
        <dbReference type="ARBA" id="ARBA00004947"/>
    </source>
</evidence>
<keyword evidence="8 14" id="KW-0479">Metal-binding</keyword>
<protein>
    <recommendedName>
        <fullName evidence="5 12">Galactose-1-phosphate uridylyltransferase</fullName>
        <ecNumber evidence="4 12">2.7.7.12</ecNumber>
    </recommendedName>
</protein>
<evidence type="ECO:0000256" key="15">
    <source>
        <dbReference type="PROSITE-ProRule" id="PRU00464"/>
    </source>
</evidence>
<dbReference type="EC" id="2.7.7.12" evidence="4 12"/>
<dbReference type="PANTHER" id="PTHR11943">
    <property type="entry name" value="GALACTOSE-1-PHOSPHATE URIDYLYLTRANSFERASE"/>
    <property type="match status" value="1"/>
</dbReference>
<feature type="active site" description="Tele-UMP-histidine intermediate" evidence="13">
    <location>
        <position position="143"/>
    </location>
</feature>
<dbReference type="AlphaFoldDB" id="A0A6N3BBF8"/>
<evidence type="ECO:0000256" key="11">
    <source>
        <dbReference type="ARBA" id="ARBA00023277"/>
    </source>
</evidence>
<comment type="caution">
    <text evidence="15">Lacks conserved residue(s) required for the propagation of feature annotation.</text>
</comment>
<comment type="pathway">
    <text evidence="2 16">Carbohydrate metabolism; galactose metabolism.</text>
</comment>
<accession>A0A6N3BBF8</accession>
<keyword evidence="10 16" id="KW-0299">Galactose metabolism</keyword>
<keyword evidence="9 14" id="KW-0862">Zinc</keyword>
<keyword evidence="7 16" id="KW-0548">Nucleotidyltransferase</keyword>
<evidence type="ECO:0000256" key="1">
    <source>
        <dbReference type="ARBA" id="ARBA00001107"/>
    </source>
</evidence>
<dbReference type="SUPFAM" id="SSF54197">
    <property type="entry name" value="HIT-like"/>
    <property type="match status" value="2"/>
</dbReference>
<dbReference type="PROSITE" id="PS00117">
    <property type="entry name" value="GAL_P_UDP_TRANSF_I"/>
    <property type="match status" value="1"/>
</dbReference>
<dbReference type="PROSITE" id="PS51084">
    <property type="entry name" value="HIT_2"/>
    <property type="match status" value="1"/>
</dbReference>
<dbReference type="InterPro" id="IPR019779">
    <property type="entry name" value="GalP_UDPtransf1_His-AS"/>
</dbReference>
<evidence type="ECO:0000256" key="10">
    <source>
        <dbReference type="ARBA" id="ARBA00023144"/>
    </source>
</evidence>
<feature type="binding site" evidence="14">
    <location>
        <position position="34"/>
    </location>
    <ligand>
        <name>Zn(2+)</name>
        <dbReference type="ChEBI" id="CHEBI:29105"/>
    </ligand>
</feature>
<evidence type="ECO:0000256" key="16">
    <source>
        <dbReference type="RuleBase" id="RU000506"/>
    </source>
</evidence>
<evidence type="ECO:0000256" key="12">
    <source>
        <dbReference type="NCBIfam" id="TIGR00209"/>
    </source>
</evidence>
<comment type="catalytic activity">
    <reaction evidence="1 16">
        <text>alpha-D-galactose 1-phosphate + UDP-alpha-D-glucose = alpha-D-glucose 1-phosphate + UDP-alpha-D-galactose</text>
        <dbReference type="Rhea" id="RHEA:13989"/>
        <dbReference type="ChEBI" id="CHEBI:58336"/>
        <dbReference type="ChEBI" id="CHEBI:58601"/>
        <dbReference type="ChEBI" id="CHEBI:58885"/>
        <dbReference type="ChEBI" id="CHEBI:66914"/>
        <dbReference type="EC" id="2.7.7.12"/>
    </reaction>
</comment>
<comment type="similarity">
    <text evidence="3 16">Belongs to the galactose-1-phosphate uridylyltransferase type 1 family.</text>
</comment>
<evidence type="ECO:0000256" key="6">
    <source>
        <dbReference type="ARBA" id="ARBA00022679"/>
    </source>
</evidence>
<dbReference type="InterPro" id="IPR011146">
    <property type="entry name" value="HIT-like"/>
</dbReference>
<evidence type="ECO:0000256" key="13">
    <source>
        <dbReference type="PIRSR" id="PIRSR000808-1"/>
    </source>
</evidence>
<dbReference type="InterPro" id="IPR005849">
    <property type="entry name" value="GalP_Utransf_N"/>
</dbReference>
<dbReference type="InterPro" id="IPR036265">
    <property type="entry name" value="HIT-like_sf"/>
</dbReference>
<feature type="binding site" evidence="14">
    <location>
        <position position="141"/>
    </location>
    <ligand>
        <name>Zn(2+)</name>
        <dbReference type="ChEBI" id="CHEBI:29105"/>
    </ligand>
</feature>
<evidence type="ECO:0000256" key="14">
    <source>
        <dbReference type="PIRSR" id="PIRSR000808-3"/>
    </source>
</evidence>
<comment type="cofactor">
    <cofactor evidence="14">
        <name>Zn(2+)</name>
        <dbReference type="ChEBI" id="CHEBI:29105"/>
    </cofactor>
    <text evidence="14">Binds 1 zinc ion per subunit.</text>
</comment>
<sequence length="331" mass="38329">MSELRWNPLLGTWTMVASNRKLRPTMPKDWCPFCPGEGKKVPSEFTVYAYDNDFPALTQHPEAPFVDETGFYKSAENHGKCEVILYSPRHSVKFYELSVGHIIDLLELISDRCTALAADKKIKYVYPFENKGEAVGVTMPHPHGQIYGYPFVPQKIETELKNCKDHYEETQRCLLCQMNQAEQKSDLRIVAENDSFLAYIPFFTDYPYGVFVVPKRHFSMLSECTAKEKEDLARMLKVVTHAFDELFNAPFPYMMVYHQRPVNSPEYDDANDYYHFHIEFYPPFREANKIKYYASSEMGAWAAANTSAVEETAPVLRKLVTKIIEREESND</sequence>
<proteinExistence type="inferred from homology"/>
<dbReference type="GO" id="GO:0008270">
    <property type="term" value="F:zinc ion binding"/>
    <property type="evidence" value="ECO:0007669"/>
    <property type="project" value="InterPro"/>
</dbReference>
<dbReference type="NCBIfam" id="TIGR00209">
    <property type="entry name" value="galT_1"/>
    <property type="match status" value="1"/>
</dbReference>
<evidence type="ECO:0000313" key="18">
    <source>
        <dbReference type="EMBL" id="VYT97582.1"/>
    </source>
</evidence>
<dbReference type="Pfam" id="PF01087">
    <property type="entry name" value="GalP_UDP_transf"/>
    <property type="match status" value="1"/>
</dbReference>
<dbReference type="PANTHER" id="PTHR11943:SF1">
    <property type="entry name" value="GALACTOSE-1-PHOSPHATE URIDYLYLTRANSFERASE"/>
    <property type="match status" value="1"/>
</dbReference>
<dbReference type="InterPro" id="IPR001937">
    <property type="entry name" value="GalP_UDPtransf1"/>
</dbReference>
<dbReference type="Pfam" id="PF02744">
    <property type="entry name" value="GalP_UDP_tr_C"/>
    <property type="match status" value="1"/>
</dbReference>
<reference evidence="18" key="1">
    <citation type="submission" date="2019-11" db="EMBL/GenBank/DDBJ databases">
        <authorList>
            <person name="Feng L."/>
        </authorList>
    </citation>
    <scope>NUCLEOTIDE SEQUENCE</scope>
    <source>
        <strain evidence="18">VrattiLFYP33</strain>
    </source>
</reference>
<dbReference type="PIRSF" id="PIRSF000808">
    <property type="entry name" value="GalT"/>
    <property type="match status" value="1"/>
</dbReference>
<dbReference type="EMBL" id="CACRUX010000041">
    <property type="protein sequence ID" value="VYT97582.1"/>
    <property type="molecule type" value="Genomic_DNA"/>
</dbReference>
<keyword evidence="11 16" id="KW-0119">Carbohydrate metabolism</keyword>
<evidence type="ECO:0000256" key="7">
    <source>
        <dbReference type="ARBA" id="ARBA00022695"/>
    </source>
</evidence>
<evidence type="ECO:0000256" key="5">
    <source>
        <dbReference type="ARBA" id="ARBA00016340"/>
    </source>
</evidence>
<evidence type="ECO:0000256" key="9">
    <source>
        <dbReference type="ARBA" id="ARBA00022833"/>
    </source>
</evidence>
<name>A0A6N3BBF8_9FIRM</name>
<dbReference type="InterPro" id="IPR005850">
    <property type="entry name" value="GalP_Utransf_C"/>
</dbReference>
<dbReference type="GO" id="GO:0033499">
    <property type="term" value="P:galactose catabolic process via UDP-galactose, Leloir pathway"/>
    <property type="evidence" value="ECO:0007669"/>
    <property type="project" value="TreeGrafter"/>
</dbReference>
<keyword evidence="6 16" id="KW-0808">Transferase</keyword>
<feature type="domain" description="HIT" evidence="17">
    <location>
        <begin position="174"/>
        <end position="292"/>
    </location>
</feature>
<dbReference type="GO" id="GO:0008108">
    <property type="term" value="F:UDP-glucose:hexose-1-phosphate uridylyltransferase activity"/>
    <property type="evidence" value="ECO:0007669"/>
    <property type="project" value="UniProtKB-UniRule"/>
</dbReference>
<dbReference type="GO" id="GO:0005737">
    <property type="term" value="C:cytoplasm"/>
    <property type="evidence" value="ECO:0007669"/>
    <property type="project" value="TreeGrafter"/>
</dbReference>
<dbReference type="RefSeq" id="WP_021840810.1">
    <property type="nucleotide sequence ID" value="NZ_CACRUX010000041.1"/>
</dbReference>
<organism evidence="18">
    <name type="scientific">Veillonella ratti</name>
    <dbReference type="NCBI Taxonomy" id="103892"/>
    <lineage>
        <taxon>Bacteria</taxon>
        <taxon>Bacillati</taxon>
        <taxon>Bacillota</taxon>
        <taxon>Negativicutes</taxon>
        <taxon>Veillonellales</taxon>
        <taxon>Veillonellaceae</taxon>
        <taxon>Veillonella</taxon>
    </lineage>
</organism>
<dbReference type="Gene3D" id="3.30.428.10">
    <property type="entry name" value="HIT-like"/>
    <property type="match status" value="2"/>
</dbReference>
<evidence type="ECO:0000256" key="4">
    <source>
        <dbReference type="ARBA" id="ARBA00012384"/>
    </source>
</evidence>
<evidence type="ECO:0000256" key="8">
    <source>
        <dbReference type="ARBA" id="ARBA00022723"/>
    </source>
</evidence>
<gene>
    <name evidence="18" type="primary">galT</name>
    <name evidence="18" type="ORF">VRLFYP33_00930</name>
</gene>
<evidence type="ECO:0000259" key="17">
    <source>
        <dbReference type="PROSITE" id="PS51084"/>
    </source>
</evidence>
<feature type="binding site" evidence="14">
    <location>
        <position position="31"/>
    </location>
    <ligand>
        <name>Zn(2+)</name>
        <dbReference type="ChEBI" id="CHEBI:29105"/>
    </ligand>
</feature>
<evidence type="ECO:0000256" key="3">
    <source>
        <dbReference type="ARBA" id="ARBA00010951"/>
    </source>
</evidence>